<dbReference type="InterPro" id="IPR011711">
    <property type="entry name" value="GntR_C"/>
</dbReference>
<dbReference type="CDD" id="cd07377">
    <property type="entry name" value="WHTH_GntR"/>
    <property type="match status" value="1"/>
</dbReference>
<dbReference type="Pfam" id="PF00392">
    <property type="entry name" value="GntR"/>
    <property type="match status" value="1"/>
</dbReference>
<dbReference type="Proteomes" id="UP000824193">
    <property type="component" value="Unassembled WGS sequence"/>
</dbReference>
<dbReference type="GO" id="GO:0003677">
    <property type="term" value="F:DNA binding"/>
    <property type="evidence" value="ECO:0007669"/>
    <property type="project" value="UniProtKB-KW"/>
</dbReference>
<dbReference type="Gene3D" id="1.10.10.10">
    <property type="entry name" value="Winged helix-like DNA-binding domain superfamily/Winged helix DNA-binding domain"/>
    <property type="match status" value="1"/>
</dbReference>
<dbReference type="InterPro" id="IPR036390">
    <property type="entry name" value="WH_DNA-bd_sf"/>
</dbReference>
<evidence type="ECO:0000259" key="4">
    <source>
        <dbReference type="PROSITE" id="PS50949"/>
    </source>
</evidence>
<dbReference type="SUPFAM" id="SSF46785">
    <property type="entry name" value="Winged helix' DNA-binding domain"/>
    <property type="match status" value="1"/>
</dbReference>
<dbReference type="EMBL" id="DXFW01000013">
    <property type="protein sequence ID" value="HIX05445.1"/>
    <property type="molecule type" value="Genomic_DNA"/>
</dbReference>
<evidence type="ECO:0000256" key="1">
    <source>
        <dbReference type="ARBA" id="ARBA00023015"/>
    </source>
</evidence>
<reference evidence="5" key="1">
    <citation type="journal article" date="2021" name="PeerJ">
        <title>Extensive microbial diversity within the chicken gut microbiome revealed by metagenomics and culture.</title>
        <authorList>
            <person name="Gilroy R."/>
            <person name="Ravi A."/>
            <person name="Getino M."/>
            <person name="Pursley I."/>
            <person name="Horton D.L."/>
            <person name="Alikhan N.F."/>
            <person name="Baker D."/>
            <person name="Gharbi K."/>
            <person name="Hall N."/>
            <person name="Watson M."/>
            <person name="Adriaenssens E.M."/>
            <person name="Foster-Nyarko E."/>
            <person name="Jarju S."/>
            <person name="Secka A."/>
            <person name="Antonio M."/>
            <person name="Oren A."/>
            <person name="Chaudhuri R.R."/>
            <person name="La Ragione R."/>
            <person name="Hildebrand F."/>
            <person name="Pallen M.J."/>
        </authorList>
    </citation>
    <scope>NUCLEOTIDE SEQUENCE</scope>
    <source>
        <strain evidence="5">2239</strain>
    </source>
</reference>
<accession>A0A9D1V3J7</accession>
<dbReference type="PRINTS" id="PR00035">
    <property type="entry name" value="HTHGNTR"/>
</dbReference>
<dbReference type="AlphaFoldDB" id="A0A9D1V3J7"/>
<keyword evidence="2" id="KW-0238">DNA-binding</keyword>
<dbReference type="Gene3D" id="1.20.120.530">
    <property type="entry name" value="GntR ligand-binding domain-like"/>
    <property type="match status" value="1"/>
</dbReference>
<evidence type="ECO:0000313" key="6">
    <source>
        <dbReference type="Proteomes" id="UP000824193"/>
    </source>
</evidence>
<sequence>MFGKENAVVNIRTQVYNAIKENICDGRYEPGQRLNEVELARSLSVSRSPVREALRRLAADGLVVELPNRGVFVREFTPQDIQEIFDVRVLLESYCIQRSVQFMTTEHKQELMRCLDQITYYHERQDMKKHIEADCQLHGLIIRIGGNRLVEDMYQRISAQVQQFRIYSLESKRRFRESLVEHTTVVHCLLTGNVEEADRVNRRHLELARDKINEYLISKQTNQPLE</sequence>
<dbReference type="PANTHER" id="PTHR43537">
    <property type="entry name" value="TRANSCRIPTIONAL REGULATOR, GNTR FAMILY"/>
    <property type="match status" value="1"/>
</dbReference>
<organism evidence="5 6">
    <name type="scientific">Candidatus Allofournierella pullicola</name>
    <dbReference type="NCBI Taxonomy" id="2838596"/>
    <lineage>
        <taxon>Bacteria</taxon>
        <taxon>Bacillati</taxon>
        <taxon>Bacillota</taxon>
        <taxon>Clostridia</taxon>
        <taxon>Eubacteriales</taxon>
        <taxon>Oscillospiraceae</taxon>
        <taxon>Allofournierella</taxon>
    </lineage>
</organism>
<dbReference type="Pfam" id="PF07729">
    <property type="entry name" value="FCD"/>
    <property type="match status" value="1"/>
</dbReference>
<dbReference type="SUPFAM" id="SSF48008">
    <property type="entry name" value="GntR ligand-binding domain-like"/>
    <property type="match status" value="1"/>
</dbReference>
<keyword evidence="1" id="KW-0805">Transcription regulation</keyword>
<protein>
    <submittedName>
        <fullName evidence="5">GntR family transcriptional regulator</fullName>
    </submittedName>
</protein>
<evidence type="ECO:0000313" key="5">
    <source>
        <dbReference type="EMBL" id="HIX05445.1"/>
    </source>
</evidence>
<dbReference type="SMART" id="SM00895">
    <property type="entry name" value="FCD"/>
    <property type="match status" value="1"/>
</dbReference>
<evidence type="ECO:0000256" key="3">
    <source>
        <dbReference type="ARBA" id="ARBA00023163"/>
    </source>
</evidence>
<proteinExistence type="predicted"/>
<dbReference type="InterPro" id="IPR008920">
    <property type="entry name" value="TF_FadR/GntR_C"/>
</dbReference>
<feature type="domain" description="HTH gntR-type" evidence="4">
    <location>
        <begin position="9"/>
        <end position="76"/>
    </location>
</feature>
<evidence type="ECO:0000256" key="2">
    <source>
        <dbReference type="ARBA" id="ARBA00023125"/>
    </source>
</evidence>
<dbReference type="PROSITE" id="PS50949">
    <property type="entry name" value="HTH_GNTR"/>
    <property type="match status" value="1"/>
</dbReference>
<name>A0A9D1V3J7_9FIRM</name>
<keyword evidence="3" id="KW-0804">Transcription</keyword>
<dbReference type="SMART" id="SM00345">
    <property type="entry name" value="HTH_GNTR"/>
    <property type="match status" value="1"/>
</dbReference>
<dbReference type="InterPro" id="IPR000524">
    <property type="entry name" value="Tscrpt_reg_HTH_GntR"/>
</dbReference>
<dbReference type="InterPro" id="IPR036388">
    <property type="entry name" value="WH-like_DNA-bd_sf"/>
</dbReference>
<reference evidence="5" key="2">
    <citation type="submission" date="2021-04" db="EMBL/GenBank/DDBJ databases">
        <authorList>
            <person name="Gilroy R."/>
        </authorList>
    </citation>
    <scope>NUCLEOTIDE SEQUENCE</scope>
    <source>
        <strain evidence="5">2239</strain>
    </source>
</reference>
<dbReference type="PANTHER" id="PTHR43537:SF24">
    <property type="entry name" value="GLUCONATE OPERON TRANSCRIPTIONAL REPRESSOR"/>
    <property type="match status" value="1"/>
</dbReference>
<dbReference type="GO" id="GO:0003700">
    <property type="term" value="F:DNA-binding transcription factor activity"/>
    <property type="evidence" value="ECO:0007669"/>
    <property type="project" value="InterPro"/>
</dbReference>
<gene>
    <name evidence="5" type="ORF">H9865_04980</name>
</gene>
<comment type="caution">
    <text evidence="5">The sequence shown here is derived from an EMBL/GenBank/DDBJ whole genome shotgun (WGS) entry which is preliminary data.</text>
</comment>